<dbReference type="Proteomes" id="UP001626537">
    <property type="component" value="Chromosome"/>
</dbReference>
<dbReference type="RefSeq" id="WP_407349313.1">
    <property type="nucleotide sequence ID" value="NZ_CP136864.1"/>
</dbReference>
<name>A0ABZ0I612_9GAMM</name>
<dbReference type="PANTHER" id="PTHR39335">
    <property type="entry name" value="BLL4220 PROTEIN"/>
    <property type="match status" value="1"/>
</dbReference>
<dbReference type="InterPro" id="IPR005297">
    <property type="entry name" value="Lipoprotein_repeat"/>
</dbReference>
<proteinExistence type="predicted"/>
<gene>
    <name evidence="1" type="ORF">R0135_05790</name>
</gene>
<keyword evidence="2" id="KW-1185">Reference proteome</keyword>
<evidence type="ECO:0000313" key="1">
    <source>
        <dbReference type="EMBL" id="WOJ94676.1"/>
    </source>
</evidence>
<dbReference type="PANTHER" id="PTHR39335:SF1">
    <property type="entry name" value="BLL4220 PROTEIN"/>
    <property type="match status" value="1"/>
</dbReference>
<organism evidence="1 2">
    <name type="scientific">Congregibacter variabilis</name>
    <dbReference type="NCBI Taxonomy" id="3081200"/>
    <lineage>
        <taxon>Bacteria</taxon>
        <taxon>Pseudomonadati</taxon>
        <taxon>Pseudomonadota</taxon>
        <taxon>Gammaproteobacteria</taxon>
        <taxon>Cellvibrionales</taxon>
        <taxon>Halieaceae</taxon>
        <taxon>Congregibacter</taxon>
    </lineage>
</organism>
<reference evidence="1 2" key="1">
    <citation type="submission" date="2023-10" db="EMBL/GenBank/DDBJ databases">
        <title>Two novel species belonging to the OM43/NOR5 clade.</title>
        <authorList>
            <person name="Park M."/>
        </authorList>
    </citation>
    <scope>NUCLEOTIDE SEQUENCE [LARGE SCALE GENOMIC DNA]</scope>
    <source>
        <strain evidence="1 2">IMCC43200</strain>
    </source>
</reference>
<protein>
    <recommendedName>
        <fullName evidence="3">Secreted repeat protein with Y-X4-D motif</fullName>
    </recommendedName>
</protein>
<evidence type="ECO:0008006" key="3">
    <source>
        <dbReference type="Google" id="ProtNLM"/>
    </source>
</evidence>
<dbReference type="EMBL" id="CP136864">
    <property type="protein sequence ID" value="WOJ94676.1"/>
    <property type="molecule type" value="Genomic_DNA"/>
</dbReference>
<sequence>MNAFTVMPNRFAIFATAHQRVLAALAMICAGQFAVIDARADTQIDASNASRYWQSVSSDAKEAYIDELRPEGIGVLISALEGPVYVDEQGRTLYKWPLGALRNGSTGDRKDGPSNCTDEVLTESAGLMSPYPPGLLLPDADERLSCAQVWPPLLASEDAKEVGKWTLTARADGTRQWAYDGYPLYTSHLDQTPGDALGGSKIKSVRDGGIVREPVGPPPDVPAGFKVVQSTTGRLLVTKEEYSVYTRDGDTPNTANCDKQCLRDWTPVPAPEIAMSRGDWGIVKQASGLNQWAFRGKPLYTYNNDPGIRSFVGSDVPDWRNPTWHNVYTQRAVIPPAEFTVQEVEFGGHVLGDSRGRTIYLYNCRDDSFAQLACDHPDSAQEYRMAICGNGDPDLCRETFPYVHAKPDAKSESSLWTVMAIDPQTGRHAAEGGTNAIHVWAYRARPVYTYRGDKEPGVTNGDGIGEFTGRRNGYKAFVLRDDFGENAFRR</sequence>
<accession>A0ABZ0I612</accession>
<dbReference type="Pfam" id="PF03640">
    <property type="entry name" value="Lipoprotein_15"/>
    <property type="match status" value="2"/>
</dbReference>
<evidence type="ECO:0000313" key="2">
    <source>
        <dbReference type="Proteomes" id="UP001626537"/>
    </source>
</evidence>